<sequence>MTNHVTLRLTPLAALAVVGLFGPAGALGQVVRPVGPAEQVGEVVGGALDTAGRAVEGALRTAFARTRGAVEAMELTPRVYSRLLWDKELAGARLAVDAHPGGVIVLRGSVLSQAQADRAVELAASTVGVSRVISELVAPEPAVGPPRSSSAVPGPEPLPEVGPGAEIERPAPLPAPLPRPAPPPGLQSTPAPDSSPEPSLSVQPPLP</sequence>
<protein>
    <submittedName>
        <fullName evidence="3">BON domain-containing protein</fullName>
    </submittedName>
</protein>
<dbReference type="EMBL" id="RYZH01000017">
    <property type="protein sequence ID" value="RUL87762.1"/>
    <property type="molecule type" value="Genomic_DNA"/>
</dbReference>
<reference evidence="3 4" key="1">
    <citation type="submission" date="2018-12" db="EMBL/GenBank/DDBJ databases">
        <authorList>
            <person name="Toschakov S.V."/>
        </authorList>
    </citation>
    <scope>NUCLEOTIDE SEQUENCE [LARGE SCALE GENOMIC DNA]</scope>
    <source>
        <strain evidence="3 4">GM2012</strain>
    </source>
</reference>
<organism evidence="3 4">
    <name type="scientific">Tautonia sociabilis</name>
    <dbReference type="NCBI Taxonomy" id="2080755"/>
    <lineage>
        <taxon>Bacteria</taxon>
        <taxon>Pseudomonadati</taxon>
        <taxon>Planctomycetota</taxon>
        <taxon>Planctomycetia</taxon>
        <taxon>Isosphaerales</taxon>
        <taxon>Isosphaeraceae</taxon>
        <taxon>Tautonia</taxon>
    </lineage>
</organism>
<dbReference type="OrthoDB" id="284481at2"/>
<accession>A0A432MK31</accession>
<gene>
    <name evidence="3" type="ORF">TsocGM_10390</name>
</gene>
<name>A0A432MK31_9BACT</name>
<comment type="caution">
    <text evidence="3">The sequence shown here is derived from an EMBL/GenBank/DDBJ whole genome shotgun (WGS) entry which is preliminary data.</text>
</comment>
<evidence type="ECO:0000256" key="1">
    <source>
        <dbReference type="SAM" id="MobiDB-lite"/>
    </source>
</evidence>
<dbReference type="RefSeq" id="WP_126725253.1">
    <property type="nucleotide sequence ID" value="NZ_RYZH01000017.1"/>
</dbReference>
<dbReference type="AlphaFoldDB" id="A0A432MK31"/>
<evidence type="ECO:0000313" key="4">
    <source>
        <dbReference type="Proteomes" id="UP000280296"/>
    </source>
</evidence>
<feature type="domain" description="BON" evidence="2">
    <location>
        <begin position="71"/>
        <end position="140"/>
    </location>
</feature>
<feature type="compositionally biased region" description="Polar residues" evidence="1">
    <location>
        <begin position="186"/>
        <end position="207"/>
    </location>
</feature>
<reference evidence="3 4" key="2">
    <citation type="submission" date="2019-01" db="EMBL/GenBank/DDBJ databases">
        <title>Tautonia sociabilis, a novel thermotolerant planctomycete of Isosphaeraceae family, isolated from a 4000 m deep subterranean habitat.</title>
        <authorList>
            <person name="Kovaleva O.L."/>
            <person name="Elcheninov A.G."/>
            <person name="Van Heerden E."/>
            <person name="Toshchakov S.V."/>
            <person name="Novikov A."/>
            <person name="Bonch-Osmolovskaya E.A."/>
            <person name="Kublanov I.V."/>
        </authorList>
    </citation>
    <scope>NUCLEOTIDE SEQUENCE [LARGE SCALE GENOMIC DNA]</scope>
    <source>
        <strain evidence="3 4">GM2012</strain>
    </source>
</reference>
<dbReference type="Pfam" id="PF04972">
    <property type="entry name" value="BON"/>
    <property type="match status" value="1"/>
</dbReference>
<dbReference type="PROSITE" id="PS50914">
    <property type="entry name" value="BON"/>
    <property type="match status" value="1"/>
</dbReference>
<proteinExistence type="predicted"/>
<dbReference type="InterPro" id="IPR007055">
    <property type="entry name" value="BON_dom"/>
</dbReference>
<evidence type="ECO:0000259" key="2">
    <source>
        <dbReference type="PROSITE" id="PS50914"/>
    </source>
</evidence>
<feature type="region of interest" description="Disordered" evidence="1">
    <location>
        <begin position="140"/>
        <end position="207"/>
    </location>
</feature>
<feature type="compositionally biased region" description="Pro residues" evidence="1">
    <location>
        <begin position="171"/>
        <end position="185"/>
    </location>
</feature>
<keyword evidence="4" id="KW-1185">Reference proteome</keyword>
<evidence type="ECO:0000313" key="3">
    <source>
        <dbReference type="EMBL" id="RUL87762.1"/>
    </source>
</evidence>
<dbReference type="Proteomes" id="UP000280296">
    <property type="component" value="Unassembled WGS sequence"/>
</dbReference>